<dbReference type="Proteomes" id="UP000245771">
    <property type="component" value="Unassembled WGS sequence"/>
</dbReference>
<dbReference type="InterPro" id="IPR024792">
    <property type="entry name" value="RhoGDI_dom_sf"/>
</dbReference>
<evidence type="ECO:0000313" key="8">
    <source>
        <dbReference type="Proteomes" id="UP000245771"/>
    </source>
</evidence>
<reference evidence="7 8" key="1">
    <citation type="journal article" date="2018" name="Mol. Biol. Evol.">
        <title>Broad Genomic Sampling Reveals a Smut Pathogenic Ancestry of the Fungal Clade Ustilaginomycotina.</title>
        <authorList>
            <person name="Kijpornyongpan T."/>
            <person name="Mondo S.J."/>
            <person name="Barry K."/>
            <person name="Sandor L."/>
            <person name="Lee J."/>
            <person name="Lipzen A."/>
            <person name="Pangilinan J."/>
            <person name="LaButti K."/>
            <person name="Hainaut M."/>
            <person name="Henrissat B."/>
            <person name="Grigoriev I.V."/>
            <person name="Spatafora J.W."/>
            <person name="Aime M.C."/>
        </authorList>
    </citation>
    <scope>NUCLEOTIDE SEQUENCE [LARGE SCALE GENOMIC DNA]</scope>
    <source>
        <strain evidence="7 8">MCA 3882</strain>
    </source>
</reference>
<accession>A0A316VAI2</accession>
<dbReference type="GO" id="GO:0016020">
    <property type="term" value="C:membrane"/>
    <property type="evidence" value="ECO:0007669"/>
    <property type="project" value="TreeGrafter"/>
</dbReference>
<dbReference type="Gene3D" id="2.70.50.30">
    <property type="entry name" value="Coagulation Factor XIII, subunit A, domain 1"/>
    <property type="match status" value="1"/>
</dbReference>
<dbReference type="AlphaFoldDB" id="A0A316VAI2"/>
<dbReference type="SUPFAM" id="SSF81296">
    <property type="entry name" value="E set domains"/>
    <property type="match status" value="1"/>
</dbReference>
<name>A0A316VAI2_9BASI</name>
<evidence type="ECO:0000313" key="7">
    <source>
        <dbReference type="EMBL" id="PWN32525.1"/>
    </source>
</evidence>
<dbReference type="RefSeq" id="XP_025352827.1">
    <property type="nucleotide sequence ID" value="XM_025499955.1"/>
</dbReference>
<dbReference type="Pfam" id="PF02115">
    <property type="entry name" value="Rho_GDI"/>
    <property type="match status" value="1"/>
</dbReference>
<dbReference type="InterPro" id="IPR014756">
    <property type="entry name" value="Ig_E-set"/>
</dbReference>
<dbReference type="PANTHER" id="PTHR10980">
    <property type="entry name" value="RHO GDP-DISSOCIATION INHIBITOR"/>
    <property type="match status" value="1"/>
</dbReference>
<dbReference type="FunCoup" id="A0A316VAI2">
    <property type="interactions" value="135"/>
</dbReference>
<comment type="subcellular location">
    <subcellularLocation>
        <location evidence="1">Cytoplasm</location>
    </subcellularLocation>
</comment>
<comment type="similarity">
    <text evidence="2">Belongs to the Rho GDI family.</text>
</comment>
<keyword evidence="3" id="KW-0963">Cytoplasm</keyword>
<protein>
    <recommendedName>
        <fullName evidence="5">Rho GDP-dissociation inhibitor</fullName>
    </recommendedName>
</protein>
<evidence type="ECO:0000256" key="3">
    <source>
        <dbReference type="ARBA" id="ARBA00022490"/>
    </source>
</evidence>
<dbReference type="PANTHER" id="PTHR10980:SF3">
    <property type="entry name" value="LD16419P"/>
    <property type="match status" value="1"/>
</dbReference>
<evidence type="ECO:0000256" key="1">
    <source>
        <dbReference type="ARBA" id="ARBA00004496"/>
    </source>
</evidence>
<dbReference type="PRINTS" id="PR00492">
    <property type="entry name" value="RHOGDI"/>
</dbReference>
<dbReference type="GO" id="GO:0005829">
    <property type="term" value="C:cytosol"/>
    <property type="evidence" value="ECO:0007669"/>
    <property type="project" value="TreeGrafter"/>
</dbReference>
<sequence>MSSSNDRVPDEELRPTETKGYKVGEKKSVAEYSQLDANDESLNRWKASLGITGEGGSAGDPSKPKLSLHSLALESTSAPGGKVQLDLSNLTQVQLDEVKKSPLTIKEGVEYNVAISFTVGQEVLSGLKYIHVVKRAGVTVDKLEQMIGSYGPREEPYVKRFATEEAPSGMLARSGNNTVRSRVIDDDNNVYADFTWVFKIAKEW</sequence>
<dbReference type="GeneID" id="37021736"/>
<keyword evidence="8" id="KW-1185">Reference proteome</keyword>
<gene>
    <name evidence="7" type="ORF">FA14DRAFT_165432</name>
</gene>
<dbReference type="GO" id="GO:0007266">
    <property type="term" value="P:Rho protein signal transduction"/>
    <property type="evidence" value="ECO:0007669"/>
    <property type="project" value="InterPro"/>
</dbReference>
<feature type="region of interest" description="Disordered" evidence="6">
    <location>
        <begin position="1"/>
        <end position="27"/>
    </location>
</feature>
<dbReference type="InterPro" id="IPR000406">
    <property type="entry name" value="Rho_GDI"/>
</dbReference>
<dbReference type="OrthoDB" id="1683373at2759"/>
<dbReference type="GO" id="GO:0005094">
    <property type="term" value="F:Rho GDP-dissociation inhibitor activity"/>
    <property type="evidence" value="ECO:0007669"/>
    <property type="project" value="InterPro"/>
</dbReference>
<organism evidence="7 8">
    <name type="scientific">Meira miltonrushii</name>
    <dbReference type="NCBI Taxonomy" id="1280837"/>
    <lineage>
        <taxon>Eukaryota</taxon>
        <taxon>Fungi</taxon>
        <taxon>Dikarya</taxon>
        <taxon>Basidiomycota</taxon>
        <taxon>Ustilaginomycotina</taxon>
        <taxon>Exobasidiomycetes</taxon>
        <taxon>Exobasidiales</taxon>
        <taxon>Brachybasidiaceae</taxon>
        <taxon>Meira</taxon>
    </lineage>
</organism>
<evidence type="ECO:0000256" key="6">
    <source>
        <dbReference type="SAM" id="MobiDB-lite"/>
    </source>
</evidence>
<evidence type="ECO:0000256" key="4">
    <source>
        <dbReference type="ARBA" id="ARBA00054143"/>
    </source>
</evidence>
<evidence type="ECO:0000256" key="2">
    <source>
        <dbReference type="ARBA" id="ARBA00009758"/>
    </source>
</evidence>
<dbReference type="InParanoid" id="A0A316VAI2"/>
<feature type="compositionally biased region" description="Basic and acidic residues" evidence="6">
    <location>
        <begin position="7"/>
        <end position="27"/>
    </location>
</feature>
<dbReference type="FunFam" id="2.70.50.30:FF:000001">
    <property type="entry name" value="Rho GDP-dissociation inhibitor 1"/>
    <property type="match status" value="1"/>
</dbReference>
<dbReference type="STRING" id="1280837.A0A316VAI2"/>
<evidence type="ECO:0000256" key="5">
    <source>
        <dbReference type="ARBA" id="ARBA00071407"/>
    </source>
</evidence>
<dbReference type="EMBL" id="KZ819605">
    <property type="protein sequence ID" value="PWN32525.1"/>
    <property type="molecule type" value="Genomic_DNA"/>
</dbReference>
<proteinExistence type="inferred from homology"/>
<comment type="function">
    <text evidence="4">Regulates the GDP/GTP exchange reaction of the Rho proteins by inhibiting the dissociation of GDP from them, and the subsequent binding of GTP to them.</text>
</comment>